<organism evidence="2 3">
    <name type="scientific">Intestinicryptomonas porci</name>
    <dbReference type="NCBI Taxonomy" id="2926320"/>
    <lineage>
        <taxon>Bacteria</taxon>
        <taxon>Pseudomonadati</taxon>
        <taxon>Verrucomicrobiota</taxon>
        <taxon>Opitutia</taxon>
        <taxon>Opitutales</taxon>
        <taxon>Intestinicryptomonaceae</taxon>
        <taxon>Intestinicryptomonas</taxon>
    </lineage>
</organism>
<protein>
    <submittedName>
        <fullName evidence="2">Phosphotransferase</fullName>
    </submittedName>
</protein>
<dbReference type="RefSeq" id="WP_370397226.1">
    <property type="nucleotide sequence ID" value="NZ_JALBUT010000006.1"/>
</dbReference>
<gene>
    <name evidence="2" type="ORF">MOX91_06265</name>
</gene>
<feature type="domain" description="Aminoglycoside phosphotransferase" evidence="1">
    <location>
        <begin position="18"/>
        <end position="242"/>
    </location>
</feature>
<evidence type="ECO:0000313" key="3">
    <source>
        <dbReference type="Proteomes" id="UP001275932"/>
    </source>
</evidence>
<keyword evidence="3" id="KW-1185">Reference proteome</keyword>
<dbReference type="SUPFAM" id="SSF56112">
    <property type="entry name" value="Protein kinase-like (PK-like)"/>
    <property type="match status" value="1"/>
</dbReference>
<evidence type="ECO:0000313" key="2">
    <source>
        <dbReference type="EMBL" id="MDX8415777.1"/>
    </source>
</evidence>
<accession>A0ABU4WGU6</accession>
<dbReference type="EMBL" id="JALBUT010000006">
    <property type="protein sequence ID" value="MDX8415777.1"/>
    <property type="molecule type" value="Genomic_DNA"/>
</dbReference>
<sequence length="317" mass="36600">MNADFLKSIGFEMLGGFEKIQKGGSARAFFRFSDKNLGSLIFCEYSGEKEENFLYADIAEFLSRNGVSVPKIHFHDKHKRMLVMQDVGKTDLLDFCKTAEKSDISKFYKKALLNAAILHEEATKAHLKNPVKLMAGFDESLYEWERNYFFENLIENRLKLNLERPLEEWKKISPILKEQALIHRDLQSQNVIVNGENVFFIDFQGMRLGSFWYDLGSLLFDPYCEKMAGELREELANFYCETRKIAFDKNAFYAASSQRLMQALGAYAYLSGVKNKPEYLNYIAPALKNLKECARNANLAKTFEIAEIAQKKLEETK</sequence>
<dbReference type="Gene3D" id="3.30.200.20">
    <property type="entry name" value="Phosphorylase Kinase, domain 1"/>
    <property type="match status" value="1"/>
</dbReference>
<dbReference type="Proteomes" id="UP001275932">
    <property type="component" value="Unassembled WGS sequence"/>
</dbReference>
<dbReference type="Gene3D" id="3.90.1200.10">
    <property type="match status" value="1"/>
</dbReference>
<evidence type="ECO:0000259" key="1">
    <source>
        <dbReference type="Pfam" id="PF01636"/>
    </source>
</evidence>
<proteinExistence type="predicted"/>
<reference evidence="2 3" key="1">
    <citation type="submission" date="2022-03" db="EMBL/GenBank/DDBJ databases">
        <title>Novel taxa within the pig intestine.</title>
        <authorList>
            <person name="Wylensek D."/>
            <person name="Bishof K."/>
            <person name="Afrizal A."/>
            <person name="Clavel T."/>
        </authorList>
    </citation>
    <scope>NUCLEOTIDE SEQUENCE [LARGE SCALE GENOMIC DNA]</scope>
    <source>
        <strain evidence="2 3">CLA-KB-P66</strain>
    </source>
</reference>
<name>A0ABU4WGU6_9BACT</name>
<dbReference type="InterPro" id="IPR011009">
    <property type="entry name" value="Kinase-like_dom_sf"/>
</dbReference>
<dbReference type="InterPro" id="IPR002575">
    <property type="entry name" value="Aminoglycoside_PTrfase"/>
</dbReference>
<comment type="caution">
    <text evidence="2">The sequence shown here is derived from an EMBL/GenBank/DDBJ whole genome shotgun (WGS) entry which is preliminary data.</text>
</comment>
<dbReference type="Pfam" id="PF01636">
    <property type="entry name" value="APH"/>
    <property type="match status" value="1"/>
</dbReference>